<dbReference type="PANTHER" id="PTHR42208:SF1">
    <property type="entry name" value="HEAVY METAL TRANSPORTER"/>
    <property type="match status" value="1"/>
</dbReference>
<organism evidence="3 4">
    <name type="scientific">Uliginosibacterium paludis</name>
    <dbReference type="NCBI Taxonomy" id="1615952"/>
    <lineage>
        <taxon>Bacteria</taxon>
        <taxon>Pseudomonadati</taxon>
        <taxon>Pseudomonadota</taxon>
        <taxon>Betaproteobacteria</taxon>
        <taxon>Rhodocyclales</taxon>
        <taxon>Zoogloeaceae</taxon>
        <taxon>Uliginosibacterium</taxon>
    </lineage>
</organism>
<evidence type="ECO:0000313" key="3">
    <source>
        <dbReference type="EMBL" id="MET1488284.1"/>
    </source>
</evidence>
<evidence type="ECO:0000313" key="4">
    <source>
        <dbReference type="Proteomes" id="UP001548590"/>
    </source>
</evidence>
<reference evidence="3 4" key="1">
    <citation type="submission" date="2024-07" db="EMBL/GenBank/DDBJ databases">
        <title>Uliginosibacterium paludis KCTC:42655.</title>
        <authorList>
            <person name="Kim M.K."/>
        </authorList>
    </citation>
    <scope>NUCLEOTIDE SEQUENCE [LARGE SCALE GENOMIC DNA]</scope>
    <source>
        <strain evidence="3 4">KCTC 42655</strain>
    </source>
</reference>
<feature type="transmembrane region" description="Helical" evidence="1">
    <location>
        <begin position="139"/>
        <end position="158"/>
    </location>
</feature>
<feature type="transmembrane region" description="Helical" evidence="1">
    <location>
        <begin position="89"/>
        <end position="112"/>
    </location>
</feature>
<keyword evidence="1" id="KW-1133">Transmembrane helix</keyword>
<dbReference type="InterPro" id="IPR039447">
    <property type="entry name" value="UreH-like_TM_dom"/>
</dbReference>
<dbReference type="RefSeq" id="WP_345926259.1">
    <property type="nucleotide sequence ID" value="NZ_JBDIVF010000003.1"/>
</dbReference>
<gene>
    <name evidence="3" type="ORF">ABVT11_00490</name>
</gene>
<protein>
    <submittedName>
        <fullName evidence="3">Sulfite exporter TauE/SafE family protein</fullName>
    </submittedName>
</protein>
<dbReference type="EMBL" id="JBEWLZ010000001">
    <property type="protein sequence ID" value="MET1488284.1"/>
    <property type="molecule type" value="Genomic_DNA"/>
</dbReference>
<dbReference type="PANTHER" id="PTHR42208">
    <property type="entry name" value="HEAVY METAL TRANSPORTER-RELATED"/>
    <property type="match status" value="1"/>
</dbReference>
<evidence type="ECO:0000256" key="1">
    <source>
        <dbReference type="SAM" id="Phobius"/>
    </source>
</evidence>
<dbReference type="Proteomes" id="UP001548590">
    <property type="component" value="Unassembled WGS sequence"/>
</dbReference>
<feature type="transmembrane region" description="Helical" evidence="1">
    <location>
        <begin position="203"/>
        <end position="221"/>
    </location>
</feature>
<name>A0ABV2CK60_9RHOO</name>
<feature type="transmembrane region" description="Helical" evidence="1">
    <location>
        <begin position="170"/>
        <end position="191"/>
    </location>
</feature>
<proteinExistence type="predicted"/>
<keyword evidence="1" id="KW-0812">Transmembrane</keyword>
<evidence type="ECO:0000259" key="2">
    <source>
        <dbReference type="Pfam" id="PF13386"/>
    </source>
</evidence>
<keyword evidence="1" id="KW-0472">Membrane</keyword>
<feature type="transmembrane region" description="Helical" evidence="1">
    <location>
        <begin position="57"/>
        <end position="77"/>
    </location>
</feature>
<dbReference type="Pfam" id="PF13386">
    <property type="entry name" value="DsbD_2"/>
    <property type="match status" value="1"/>
</dbReference>
<feature type="transmembrane region" description="Helical" evidence="1">
    <location>
        <begin position="12"/>
        <end position="36"/>
    </location>
</feature>
<feature type="domain" description="Urease accessory protein UreH-like transmembrane" evidence="2">
    <location>
        <begin position="12"/>
        <end position="218"/>
    </location>
</feature>
<comment type="caution">
    <text evidence="3">The sequence shown here is derived from an EMBL/GenBank/DDBJ whole genome shotgun (WGS) entry which is preliminary data.</text>
</comment>
<sequence>MADFSSSGFVSVFLIGLLGGAHCIGMCGGIVGALSASGSGNGQGFWGRNLAYNGGRIVSYGLTGLIVGAVGSATMLFNHVLPVQLTLYVLANLLLIAMGVYLMGYTHVLAGVEKGGQFLWRRLQPLTRRFMPVRTWKQALPVGFLWGFLPCGMTYSVLSLALVSGSAARGAGLMLAFGAGTLPNLLLAGVLLARYRNVVRGRWFRLLAGLIVICFGVYGLIRAPQLGGALWAGAICEV</sequence>
<accession>A0ABV2CK60</accession>
<keyword evidence="4" id="KW-1185">Reference proteome</keyword>